<gene>
    <name evidence="1" type="ORF">EVAR_74087_1</name>
</gene>
<dbReference type="Proteomes" id="UP000299102">
    <property type="component" value="Unassembled WGS sequence"/>
</dbReference>
<organism evidence="1 2">
    <name type="scientific">Eumeta variegata</name>
    <name type="common">Bagworm moth</name>
    <name type="synonym">Eumeta japonica</name>
    <dbReference type="NCBI Taxonomy" id="151549"/>
    <lineage>
        <taxon>Eukaryota</taxon>
        <taxon>Metazoa</taxon>
        <taxon>Ecdysozoa</taxon>
        <taxon>Arthropoda</taxon>
        <taxon>Hexapoda</taxon>
        <taxon>Insecta</taxon>
        <taxon>Pterygota</taxon>
        <taxon>Neoptera</taxon>
        <taxon>Endopterygota</taxon>
        <taxon>Lepidoptera</taxon>
        <taxon>Glossata</taxon>
        <taxon>Ditrysia</taxon>
        <taxon>Tineoidea</taxon>
        <taxon>Psychidae</taxon>
        <taxon>Oiketicinae</taxon>
        <taxon>Eumeta</taxon>
    </lineage>
</organism>
<comment type="caution">
    <text evidence="1">The sequence shown here is derived from an EMBL/GenBank/DDBJ whole genome shotgun (WGS) entry which is preliminary data.</text>
</comment>
<accession>A0A4C1T9W1</accession>
<sequence length="81" mass="9393">MLLAAAWCQQNFSPFTGDSEVPAVLSYNSPLRKPDSLKSRPHFDFLSTLYRRDTDKNQLFSPYLRMRRDTQQQLHQSSAVS</sequence>
<evidence type="ECO:0000313" key="1">
    <source>
        <dbReference type="EMBL" id="GBP10926.1"/>
    </source>
</evidence>
<evidence type="ECO:0000313" key="2">
    <source>
        <dbReference type="Proteomes" id="UP000299102"/>
    </source>
</evidence>
<proteinExistence type="predicted"/>
<reference evidence="1 2" key="1">
    <citation type="journal article" date="2019" name="Commun. Biol.">
        <title>The bagworm genome reveals a unique fibroin gene that provides high tensile strength.</title>
        <authorList>
            <person name="Kono N."/>
            <person name="Nakamura H."/>
            <person name="Ohtoshi R."/>
            <person name="Tomita M."/>
            <person name="Numata K."/>
            <person name="Arakawa K."/>
        </authorList>
    </citation>
    <scope>NUCLEOTIDE SEQUENCE [LARGE SCALE GENOMIC DNA]</scope>
</reference>
<dbReference type="EMBL" id="BGZK01009072">
    <property type="protein sequence ID" value="GBP10926.1"/>
    <property type="molecule type" value="Genomic_DNA"/>
</dbReference>
<protein>
    <submittedName>
        <fullName evidence="1">Uncharacterized protein</fullName>
    </submittedName>
</protein>
<name>A0A4C1T9W1_EUMVA</name>
<dbReference type="AlphaFoldDB" id="A0A4C1T9W1"/>
<keyword evidence="2" id="KW-1185">Reference proteome</keyword>
<dbReference type="OrthoDB" id="8036094at2759"/>